<reference evidence="1" key="1">
    <citation type="submission" date="2020-10" db="EMBL/GenBank/DDBJ databases">
        <authorList>
            <person name="Gilroy R."/>
        </authorList>
    </citation>
    <scope>NUCLEOTIDE SEQUENCE</scope>
    <source>
        <strain evidence="1">11159</strain>
    </source>
</reference>
<proteinExistence type="predicted"/>
<dbReference type="PROSITE" id="PS51257">
    <property type="entry name" value="PROKAR_LIPOPROTEIN"/>
    <property type="match status" value="1"/>
</dbReference>
<comment type="caution">
    <text evidence="1">The sequence shown here is derived from an EMBL/GenBank/DDBJ whole genome shotgun (WGS) entry which is preliminary data.</text>
</comment>
<name>A0A9D9GX67_9BACL</name>
<sequence length="710" mass="80697">MQFKKIIPILGLSLLGGLASCNNESETYEVLFSNLQTGENFKINVPKGETIYDVTTDTSELDDFISDDKYELEGWYYTIQDANELNRGENDVNVFSYDTPINEDIQVYAGIAYKDFPSEVKETVSSYLGTYETLDISPIPLLKTDRISVDKTNLNSFTFENVSQSTYDTYLQNLVDDYHYTLVSDNTYLDTTESYLLELNCDESSRNLVVSYRFNDEIGKFPSKYFASNFAGIDYSLYINDDSFLLAENDKDNIDNKFLTREVTNGDITFKTIFYTPKSSDLDPVTSLGDYLENNNFQLAGTNMYVDQFGSAVTQIGSVSNVPLFRNLEGVTNEMLYIATYSVATSSIDEESLSESYAEYTNFEYPTDTYPLFDGAKLYGVILGYTYSSYTGPGLNIFGLTTKQLDNIMLDLEEKGWNISMSDLSNYYSYTCYSPTEEYGIRIQYYEEDRYIDLNTSIATVVYFHHDTAFDRASVWFRNQNIGGGTITNIPKFDAYSYGSGYLNNGSSSISYTYYIIGTEVTTETYNAYLETLVNTNEWERVSDTVFENTSCPTFNSVDGYYTIIVIYDSDSQKMTVQIYYNATTNVTTGYNDVINKIKARLQNENLVVPGLETLIGETDYKPVTVSQYYDGTNNRVNLTLYYDTLEEAEEAYNKYYEALNNSGYANAGTNSSGIEFYKETTTNTYYYGATGESTNNDVTSYYLLIGIYR</sequence>
<evidence type="ECO:0008006" key="3">
    <source>
        <dbReference type="Google" id="ProtNLM"/>
    </source>
</evidence>
<dbReference type="AlphaFoldDB" id="A0A9D9GX67"/>
<gene>
    <name evidence="1" type="ORF">IAC58_05920</name>
</gene>
<protein>
    <recommendedName>
        <fullName evidence="3">Lipoprotein</fullName>
    </recommendedName>
</protein>
<accession>A0A9D9GX67</accession>
<organism evidence="1 2">
    <name type="scientific">Candidatus Onthovivens merdipullorum</name>
    <dbReference type="NCBI Taxonomy" id="2840889"/>
    <lineage>
        <taxon>Bacteria</taxon>
        <taxon>Bacillati</taxon>
        <taxon>Bacillota</taxon>
        <taxon>Bacilli</taxon>
        <taxon>Bacillales</taxon>
        <taxon>Candidatus Onthovivens</taxon>
    </lineage>
</organism>
<reference evidence="1" key="2">
    <citation type="journal article" date="2021" name="PeerJ">
        <title>Extensive microbial diversity within the chicken gut microbiome revealed by metagenomics and culture.</title>
        <authorList>
            <person name="Gilroy R."/>
            <person name="Ravi A."/>
            <person name="Getino M."/>
            <person name="Pursley I."/>
            <person name="Horton D.L."/>
            <person name="Alikhan N.F."/>
            <person name="Baker D."/>
            <person name="Gharbi K."/>
            <person name="Hall N."/>
            <person name="Watson M."/>
            <person name="Adriaenssens E.M."/>
            <person name="Foster-Nyarko E."/>
            <person name="Jarju S."/>
            <person name="Secka A."/>
            <person name="Antonio M."/>
            <person name="Oren A."/>
            <person name="Chaudhuri R.R."/>
            <person name="La Ragione R."/>
            <person name="Hildebrand F."/>
            <person name="Pallen M.J."/>
        </authorList>
    </citation>
    <scope>NUCLEOTIDE SEQUENCE</scope>
    <source>
        <strain evidence="1">11159</strain>
    </source>
</reference>
<evidence type="ECO:0000313" key="2">
    <source>
        <dbReference type="Proteomes" id="UP000823613"/>
    </source>
</evidence>
<dbReference type="EMBL" id="JADIMY010000117">
    <property type="protein sequence ID" value="MBO8428059.1"/>
    <property type="molecule type" value="Genomic_DNA"/>
</dbReference>
<dbReference type="Proteomes" id="UP000823613">
    <property type="component" value="Unassembled WGS sequence"/>
</dbReference>
<evidence type="ECO:0000313" key="1">
    <source>
        <dbReference type="EMBL" id="MBO8428059.1"/>
    </source>
</evidence>